<dbReference type="EMBL" id="BAAATM010000002">
    <property type="protein sequence ID" value="GAA2516966.1"/>
    <property type="molecule type" value="Genomic_DNA"/>
</dbReference>
<dbReference type="RefSeq" id="WP_344533521.1">
    <property type="nucleotide sequence ID" value="NZ_BAAATM010000002.1"/>
</dbReference>
<dbReference type="Proteomes" id="UP001501095">
    <property type="component" value="Unassembled WGS sequence"/>
</dbReference>
<proteinExistence type="predicted"/>
<feature type="compositionally biased region" description="Pro residues" evidence="1">
    <location>
        <begin position="156"/>
        <end position="167"/>
    </location>
</feature>
<feature type="compositionally biased region" description="Low complexity" evidence="1">
    <location>
        <begin position="116"/>
        <end position="141"/>
    </location>
</feature>
<name>A0ABP6AGT8_9ACTN</name>
<evidence type="ECO:0000313" key="2">
    <source>
        <dbReference type="EMBL" id="GAA2516966.1"/>
    </source>
</evidence>
<sequence length="167" mass="16745">MDLTSRRRHRATLAAVLAALLLTLLSTLTNGANLSPTPVLAHGPTSGVAYDPTPGPAARPAYGQAAAAVEDAAAGVGHRDTGTRVDGGCDTDCAVRAAVRQESPGEHPAPRSHPVAGAQRTTAPPPGAGARLRAPAPSLAVAPPPLSPGLERAPPRRPAPDAPFPSP</sequence>
<gene>
    <name evidence="2" type="ORF">GCM10010423_05710</name>
</gene>
<evidence type="ECO:0000256" key="1">
    <source>
        <dbReference type="SAM" id="MobiDB-lite"/>
    </source>
</evidence>
<evidence type="ECO:0000313" key="3">
    <source>
        <dbReference type="Proteomes" id="UP001501095"/>
    </source>
</evidence>
<reference evidence="3" key="1">
    <citation type="journal article" date="2019" name="Int. J. Syst. Evol. Microbiol.">
        <title>The Global Catalogue of Microorganisms (GCM) 10K type strain sequencing project: providing services to taxonomists for standard genome sequencing and annotation.</title>
        <authorList>
            <consortium name="The Broad Institute Genomics Platform"/>
            <consortium name="The Broad Institute Genome Sequencing Center for Infectious Disease"/>
            <person name="Wu L."/>
            <person name="Ma J."/>
        </authorList>
    </citation>
    <scope>NUCLEOTIDE SEQUENCE [LARGE SCALE GENOMIC DNA]</scope>
    <source>
        <strain evidence="3">JCM 6924</strain>
    </source>
</reference>
<keyword evidence="3" id="KW-1185">Reference proteome</keyword>
<organism evidence="2 3">
    <name type="scientific">Streptomyces levis</name>
    <dbReference type="NCBI Taxonomy" id="285566"/>
    <lineage>
        <taxon>Bacteria</taxon>
        <taxon>Bacillati</taxon>
        <taxon>Actinomycetota</taxon>
        <taxon>Actinomycetes</taxon>
        <taxon>Kitasatosporales</taxon>
        <taxon>Streptomycetaceae</taxon>
        <taxon>Streptomyces</taxon>
    </lineage>
</organism>
<accession>A0ABP6AGT8</accession>
<protein>
    <submittedName>
        <fullName evidence="2">Uncharacterized protein</fullName>
    </submittedName>
</protein>
<feature type="region of interest" description="Disordered" evidence="1">
    <location>
        <begin position="96"/>
        <end position="167"/>
    </location>
</feature>
<comment type="caution">
    <text evidence="2">The sequence shown here is derived from an EMBL/GenBank/DDBJ whole genome shotgun (WGS) entry which is preliminary data.</text>
</comment>
<feature type="region of interest" description="Disordered" evidence="1">
    <location>
        <begin position="35"/>
        <end position="60"/>
    </location>
</feature>